<feature type="non-terminal residue" evidence="1">
    <location>
        <position position="1"/>
    </location>
</feature>
<dbReference type="EMBL" id="AMZH03022290">
    <property type="protein sequence ID" value="RRT37442.1"/>
    <property type="molecule type" value="Genomic_DNA"/>
</dbReference>
<organism evidence="1 2">
    <name type="scientific">Ensete ventricosum</name>
    <name type="common">Abyssinian banana</name>
    <name type="synonym">Musa ensete</name>
    <dbReference type="NCBI Taxonomy" id="4639"/>
    <lineage>
        <taxon>Eukaryota</taxon>
        <taxon>Viridiplantae</taxon>
        <taxon>Streptophyta</taxon>
        <taxon>Embryophyta</taxon>
        <taxon>Tracheophyta</taxon>
        <taxon>Spermatophyta</taxon>
        <taxon>Magnoliopsida</taxon>
        <taxon>Liliopsida</taxon>
        <taxon>Zingiberales</taxon>
        <taxon>Musaceae</taxon>
        <taxon>Ensete</taxon>
    </lineage>
</organism>
<reference evidence="1 2" key="1">
    <citation type="journal article" date="2014" name="Agronomy (Basel)">
        <title>A Draft Genome Sequence for Ensete ventricosum, the Drought-Tolerant Tree Against Hunger.</title>
        <authorList>
            <person name="Harrison J."/>
            <person name="Moore K.A."/>
            <person name="Paszkiewicz K."/>
            <person name="Jones T."/>
            <person name="Grant M."/>
            <person name="Ambacheew D."/>
            <person name="Muzemil S."/>
            <person name="Studholme D.J."/>
        </authorList>
    </citation>
    <scope>NUCLEOTIDE SEQUENCE [LARGE SCALE GENOMIC DNA]</scope>
</reference>
<dbReference type="AlphaFoldDB" id="A0A426XDA9"/>
<protein>
    <recommendedName>
        <fullName evidence="3">Cyclin N-terminal domain-containing protein</fullName>
    </recommendedName>
</protein>
<dbReference type="Proteomes" id="UP000287651">
    <property type="component" value="Unassembled WGS sequence"/>
</dbReference>
<name>A0A426XDA9_ENSVE</name>
<sequence>HHFDITGLILHLPLPSQCQLLTSPKTKNMKSFFLAVSFSPSKETILRSREGRTASNLDWSDGFDLPTMGVSYRFASSVLLCPEDGNSILGCDEEEKQEQGLNGEVERRSLCHFPGERGDFYGEPLQSEDRIALMVERESHHLPEVDYAGRLRRGQLDLAARSDAIDWIQRVGLSCSLLSCFPLISGFLSTIFCHKHWECRTI</sequence>
<evidence type="ECO:0000313" key="2">
    <source>
        <dbReference type="Proteomes" id="UP000287651"/>
    </source>
</evidence>
<accession>A0A426XDA9</accession>
<evidence type="ECO:0008006" key="3">
    <source>
        <dbReference type="Google" id="ProtNLM"/>
    </source>
</evidence>
<comment type="caution">
    <text evidence="1">The sequence shown here is derived from an EMBL/GenBank/DDBJ whole genome shotgun (WGS) entry which is preliminary data.</text>
</comment>
<gene>
    <name evidence="1" type="ORF">B296_00049655</name>
</gene>
<proteinExistence type="predicted"/>
<evidence type="ECO:0000313" key="1">
    <source>
        <dbReference type="EMBL" id="RRT37442.1"/>
    </source>
</evidence>